<evidence type="ECO:0000313" key="2">
    <source>
        <dbReference type="EnsemblMetazoa" id="XP_003245744.1"/>
    </source>
</evidence>
<dbReference type="EnsemblMetazoa" id="XM_003245696.4">
    <property type="protein sequence ID" value="XP_003245744.1"/>
    <property type="gene ID" value="LOC100574342"/>
</dbReference>
<name>A0A8R1W5Y2_ACYPI</name>
<feature type="region of interest" description="Disordered" evidence="1">
    <location>
        <begin position="40"/>
        <end position="73"/>
    </location>
</feature>
<reference evidence="2" key="2">
    <citation type="submission" date="2022-06" db="UniProtKB">
        <authorList>
            <consortium name="EnsemblMetazoa"/>
        </authorList>
    </citation>
    <scope>IDENTIFICATION</scope>
</reference>
<accession>A0A8R1W5Y2</accession>
<feature type="region of interest" description="Disordered" evidence="1">
    <location>
        <begin position="117"/>
        <end position="163"/>
    </location>
</feature>
<dbReference type="RefSeq" id="XP_003245744.1">
    <property type="nucleotide sequence ID" value="XM_003245696.3"/>
</dbReference>
<reference evidence="3" key="1">
    <citation type="submission" date="2010-06" db="EMBL/GenBank/DDBJ databases">
        <authorList>
            <person name="Jiang H."/>
            <person name="Abraham K."/>
            <person name="Ali S."/>
            <person name="Alsbrooks S.L."/>
            <person name="Anim B.N."/>
            <person name="Anosike U.S."/>
            <person name="Attaway T."/>
            <person name="Bandaranaike D.P."/>
            <person name="Battles P.K."/>
            <person name="Bell S.N."/>
            <person name="Bell A.V."/>
            <person name="Beltran B."/>
            <person name="Bickham C."/>
            <person name="Bustamante Y."/>
            <person name="Caleb T."/>
            <person name="Canada A."/>
            <person name="Cardenas V."/>
            <person name="Carter K."/>
            <person name="Chacko J."/>
            <person name="Chandrabose M.N."/>
            <person name="Chavez D."/>
            <person name="Chavez A."/>
            <person name="Chen L."/>
            <person name="Chu H.-S."/>
            <person name="Claassen K.J."/>
            <person name="Cockrell R."/>
            <person name="Collins M."/>
            <person name="Cooper J.A."/>
            <person name="Cree A."/>
            <person name="Curry S.M."/>
            <person name="Da Y."/>
            <person name="Dao M.D."/>
            <person name="Das B."/>
            <person name="Davila M.-L."/>
            <person name="Davy-Carroll L."/>
            <person name="Denson S."/>
            <person name="Dinh H."/>
            <person name="Ebong V.E."/>
            <person name="Edwards J.R."/>
            <person name="Egan A."/>
            <person name="El-Daye J."/>
            <person name="Escobedo L."/>
            <person name="Fernandez S."/>
            <person name="Fernando P.R."/>
            <person name="Flagg N."/>
            <person name="Forbes L.D."/>
            <person name="Fowler R.G."/>
            <person name="Fu Q."/>
            <person name="Gabisi R.A."/>
            <person name="Ganer J."/>
            <person name="Garbino Pronczuk A."/>
            <person name="Garcia R.M."/>
            <person name="Garner T."/>
            <person name="Garrett T.E."/>
            <person name="Gonzalez D.A."/>
            <person name="Hamid H."/>
            <person name="Hawkins E.S."/>
            <person name="Hirani K."/>
            <person name="Hogues M.E."/>
            <person name="Hollins B."/>
            <person name="Hsiao C.-H."/>
            <person name="Jabil R."/>
            <person name="James M.L."/>
            <person name="Jhangiani S.N."/>
            <person name="Johnson B."/>
            <person name="Johnson Q."/>
            <person name="Joshi V."/>
            <person name="Kalu J.B."/>
            <person name="Kam C."/>
            <person name="Kashfia A."/>
            <person name="Keebler J."/>
            <person name="Kisamo H."/>
            <person name="Kovar C.L."/>
            <person name="Lago L.A."/>
            <person name="Lai C.-Y."/>
            <person name="Laidlaw J."/>
            <person name="Lara F."/>
            <person name="Le T.-K."/>
            <person name="Lee S.L."/>
            <person name="Legall F.H."/>
            <person name="Lemon S.J."/>
            <person name="Lewis L.R."/>
            <person name="Li B."/>
            <person name="Liu Y."/>
            <person name="Liu Y.-S."/>
            <person name="Lopez J."/>
            <person name="Lozado R.J."/>
            <person name="Lu J."/>
            <person name="Madu R.C."/>
            <person name="Maheshwari M."/>
            <person name="Maheshwari R."/>
            <person name="Malloy K."/>
            <person name="Martinez E."/>
            <person name="Mathew T."/>
            <person name="Mercado I.C."/>
            <person name="Mercado C."/>
            <person name="Meyer B."/>
            <person name="Montgomery K."/>
            <person name="Morgan M.B."/>
            <person name="Munidasa M."/>
            <person name="Nazareth L.V."/>
            <person name="Nelson J."/>
            <person name="Ng B.M."/>
            <person name="Nguyen N.B."/>
            <person name="Nguyen P.Q."/>
            <person name="Nguyen T."/>
            <person name="Obregon M."/>
            <person name="Okwuonu G.O."/>
            <person name="Onwere C.G."/>
            <person name="Orozco G."/>
            <person name="Parra A."/>
            <person name="Patel S."/>
            <person name="Patil S."/>
            <person name="Perez A."/>
            <person name="Perez Y."/>
            <person name="Pham C."/>
            <person name="Primus E.L."/>
            <person name="Pu L.-L."/>
            <person name="Puazo M."/>
            <person name="Qin X."/>
            <person name="Quiroz J.B."/>
            <person name="Reese J."/>
            <person name="Richards S."/>
            <person name="Rives C.M."/>
            <person name="Robberts R."/>
            <person name="Ruiz S.J."/>
            <person name="Ruiz M.J."/>
            <person name="Santibanez J."/>
            <person name="Schneider B.W."/>
            <person name="Sisson I."/>
            <person name="Smith M."/>
            <person name="Sodergren E."/>
            <person name="Song X.-Z."/>
            <person name="Song B.B."/>
            <person name="Summersgill H."/>
            <person name="Thelus R."/>
            <person name="Thornton R.D."/>
            <person name="Trejos Z.Y."/>
            <person name="Usmani K."/>
            <person name="Vattathil S."/>
            <person name="Villasana D."/>
            <person name="Walker D.L."/>
            <person name="Wang S."/>
            <person name="Wang K."/>
            <person name="White C.S."/>
            <person name="Williams A.C."/>
            <person name="Williamson J."/>
            <person name="Wilson K."/>
            <person name="Woghiren I.O."/>
            <person name="Woodworth J.R."/>
            <person name="Worley K.C."/>
            <person name="Wright R.A."/>
            <person name="Wu W."/>
            <person name="Young L."/>
            <person name="Zhang L."/>
            <person name="Zhang J."/>
            <person name="Zhu Y."/>
            <person name="Muzny D.M."/>
            <person name="Weinstock G."/>
            <person name="Gibbs R.A."/>
        </authorList>
    </citation>
    <scope>NUCLEOTIDE SEQUENCE [LARGE SCALE GENOMIC DNA]</scope>
    <source>
        <strain evidence="3">LSR1</strain>
    </source>
</reference>
<dbReference type="Proteomes" id="UP000007819">
    <property type="component" value="Chromosome A1"/>
</dbReference>
<sequence>MGSGLCRSRGDERPTRAVRRGFDGLYRKIVFNYSKQWTRYSDKHKRSEKKKTKHNKSRRKKPIISGPFPADPDRLQGEKWQYVILTRLDTEPPPERPPRTKRCRRQETAISGVSGIVRWGSERRRRRRRSFGRRRQTTPPQSLSADEPTEPVSSGRIEVGDDGGTVKRAVAAAEKKAPPAFDKAVEKTSMWVVLWSGAVVAGRTFAARQNGLLKSVARAHAMANDLTS</sequence>
<proteinExistence type="predicted"/>
<keyword evidence="3" id="KW-1185">Reference proteome</keyword>
<feature type="compositionally biased region" description="Basic residues" evidence="1">
    <location>
        <begin position="42"/>
        <end position="62"/>
    </location>
</feature>
<organism evidence="2 3">
    <name type="scientific">Acyrthosiphon pisum</name>
    <name type="common">Pea aphid</name>
    <dbReference type="NCBI Taxonomy" id="7029"/>
    <lineage>
        <taxon>Eukaryota</taxon>
        <taxon>Metazoa</taxon>
        <taxon>Ecdysozoa</taxon>
        <taxon>Arthropoda</taxon>
        <taxon>Hexapoda</taxon>
        <taxon>Insecta</taxon>
        <taxon>Pterygota</taxon>
        <taxon>Neoptera</taxon>
        <taxon>Paraneoptera</taxon>
        <taxon>Hemiptera</taxon>
        <taxon>Sternorrhyncha</taxon>
        <taxon>Aphidomorpha</taxon>
        <taxon>Aphidoidea</taxon>
        <taxon>Aphididae</taxon>
        <taxon>Macrosiphini</taxon>
        <taxon>Acyrthosiphon</taxon>
    </lineage>
</organism>
<evidence type="ECO:0000256" key="1">
    <source>
        <dbReference type="SAM" id="MobiDB-lite"/>
    </source>
</evidence>
<dbReference type="OrthoDB" id="6622866at2759"/>
<protein>
    <submittedName>
        <fullName evidence="2">Uncharacterized protein</fullName>
    </submittedName>
</protein>
<dbReference type="AlphaFoldDB" id="A0A8R1W5Y2"/>
<evidence type="ECO:0000313" key="3">
    <source>
        <dbReference type="Proteomes" id="UP000007819"/>
    </source>
</evidence>
<dbReference type="KEGG" id="api:100574342"/>
<feature type="compositionally biased region" description="Basic residues" evidence="1">
    <location>
        <begin position="123"/>
        <end position="136"/>
    </location>
</feature>
<dbReference type="GeneID" id="100574342"/>